<dbReference type="PANTHER" id="PTHR24299:SF58">
    <property type="entry name" value="CYTOCHROME P450"/>
    <property type="match status" value="1"/>
</dbReference>
<keyword evidence="3" id="KW-1185">Reference proteome</keyword>
<dbReference type="Gene3D" id="1.10.630.10">
    <property type="entry name" value="Cytochrome P450"/>
    <property type="match status" value="1"/>
</dbReference>
<keyword evidence="1" id="KW-0812">Transmembrane</keyword>
<dbReference type="InterPro" id="IPR036396">
    <property type="entry name" value="Cyt_P450_sf"/>
</dbReference>
<name>A0AAD8K3N1_TARER</name>
<evidence type="ECO:0008006" key="4">
    <source>
        <dbReference type="Google" id="ProtNLM"/>
    </source>
</evidence>
<dbReference type="GO" id="GO:0004497">
    <property type="term" value="F:monooxygenase activity"/>
    <property type="evidence" value="ECO:0007669"/>
    <property type="project" value="InterPro"/>
</dbReference>
<keyword evidence="1" id="KW-1133">Transmembrane helix</keyword>
<dbReference type="GO" id="GO:0005506">
    <property type="term" value="F:iron ion binding"/>
    <property type="evidence" value="ECO:0007669"/>
    <property type="project" value="InterPro"/>
</dbReference>
<accession>A0AAD8K3N1</accession>
<dbReference type="Pfam" id="PF00067">
    <property type="entry name" value="p450"/>
    <property type="match status" value="1"/>
</dbReference>
<dbReference type="EMBL" id="JAUHHV010000008">
    <property type="protein sequence ID" value="KAK1415273.1"/>
    <property type="molecule type" value="Genomic_DNA"/>
</dbReference>
<protein>
    <recommendedName>
        <fullName evidence="4">Cytochrome P450</fullName>
    </recommendedName>
</protein>
<reference evidence="2" key="1">
    <citation type="journal article" date="2023" name="bioRxiv">
        <title>Improved chromosome-level genome assembly for marigold (Tagetes erecta).</title>
        <authorList>
            <person name="Jiang F."/>
            <person name="Yuan L."/>
            <person name="Wang S."/>
            <person name="Wang H."/>
            <person name="Xu D."/>
            <person name="Wang A."/>
            <person name="Fan W."/>
        </authorList>
    </citation>
    <scope>NUCLEOTIDE SEQUENCE</scope>
    <source>
        <strain evidence="2">WSJ</strain>
        <tissue evidence="2">Leaf</tissue>
    </source>
</reference>
<keyword evidence="1" id="KW-0472">Membrane</keyword>
<proteinExistence type="predicted"/>
<organism evidence="2 3">
    <name type="scientific">Tagetes erecta</name>
    <name type="common">African marigold</name>
    <dbReference type="NCBI Taxonomy" id="13708"/>
    <lineage>
        <taxon>Eukaryota</taxon>
        <taxon>Viridiplantae</taxon>
        <taxon>Streptophyta</taxon>
        <taxon>Embryophyta</taxon>
        <taxon>Tracheophyta</taxon>
        <taxon>Spermatophyta</taxon>
        <taxon>Magnoliopsida</taxon>
        <taxon>eudicotyledons</taxon>
        <taxon>Gunneridae</taxon>
        <taxon>Pentapetalae</taxon>
        <taxon>asterids</taxon>
        <taxon>campanulids</taxon>
        <taxon>Asterales</taxon>
        <taxon>Asteraceae</taxon>
        <taxon>Asteroideae</taxon>
        <taxon>Heliantheae alliance</taxon>
        <taxon>Tageteae</taxon>
        <taxon>Tagetes</taxon>
    </lineage>
</organism>
<dbReference type="AlphaFoldDB" id="A0AAD8K3N1"/>
<dbReference type="GO" id="GO:0016705">
    <property type="term" value="F:oxidoreductase activity, acting on paired donors, with incorporation or reduction of molecular oxygen"/>
    <property type="evidence" value="ECO:0007669"/>
    <property type="project" value="InterPro"/>
</dbReference>
<evidence type="ECO:0000256" key="1">
    <source>
        <dbReference type="SAM" id="Phobius"/>
    </source>
</evidence>
<dbReference type="InterPro" id="IPR001128">
    <property type="entry name" value="Cyt_P450"/>
</dbReference>
<sequence length="305" mass="34811">MDITYFLKENVSSPIFIFSTLIFLLFIIKRLLSHDIKNLSPGPPKLPIIGNLHQVGDKPHVSLAKFAQEYGPLISLKLGTQVLVVASSPEAARGILKTQDRLLSSRVMPTALQHKSLTPHSLLFSECNESWKSLRNLCRSEIFSSHALEAHSSIREAKVDRLLEFLYKKQGQVINTEDIVFTTLFNTLSCIVFDKDLLDLEKEHETFFGLKRSLLTILNYVAHIKDFGSFFPVLQRFDLQGIRKGGIKHVQEAFDYWKDTIEERRAHISSSAWSPVQSKSFLDRLLENGFSNDRINEYVTVSLNF</sequence>
<gene>
    <name evidence="2" type="ORF">QVD17_31051</name>
</gene>
<dbReference type="SUPFAM" id="SSF48264">
    <property type="entry name" value="Cytochrome P450"/>
    <property type="match status" value="1"/>
</dbReference>
<evidence type="ECO:0000313" key="3">
    <source>
        <dbReference type="Proteomes" id="UP001229421"/>
    </source>
</evidence>
<dbReference type="PANTHER" id="PTHR24299">
    <property type="entry name" value="CYTOCHROME P450 FAMILY 1"/>
    <property type="match status" value="1"/>
</dbReference>
<feature type="transmembrane region" description="Helical" evidence="1">
    <location>
        <begin position="15"/>
        <end position="32"/>
    </location>
</feature>
<dbReference type="GO" id="GO:0020037">
    <property type="term" value="F:heme binding"/>
    <property type="evidence" value="ECO:0007669"/>
    <property type="project" value="InterPro"/>
</dbReference>
<evidence type="ECO:0000313" key="2">
    <source>
        <dbReference type="EMBL" id="KAK1415273.1"/>
    </source>
</evidence>
<comment type="caution">
    <text evidence="2">The sequence shown here is derived from an EMBL/GenBank/DDBJ whole genome shotgun (WGS) entry which is preliminary data.</text>
</comment>
<dbReference type="Proteomes" id="UP001229421">
    <property type="component" value="Unassembled WGS sequence"/>
</dbReference>